<evidence type="ECO:0000256" key="2">
    <source>
        <dbReference type="ARBA" id="ARBA00004906"/>
    </source>
</evidence>
<comment type="catalytic activity">
    <reaction evidence="1 5">
        <text>S-ubiquitinyl-[E2 ubiquitin-conjugating enzyme]-L-cysteine + [acceptor protein]-L-lysine = [E2 ubiquitin-conjugating enzyme]-L-cysteine + N(6)-ubiquitinyl-[acceptor protein]-L-lysine.</text>
        <dbReference type="EC" id="2.3.2.27"/>
    </reaction>
</comment>
<dbReference type="PROSITE" id="PS51698">
    <property type="entry name" value="U_BOX"/>
    <property type="match status" value="1"/>
</dbReference>
<keyword evidence="8" id="KW-1185">Reference proteome</keyword>
<feature type="domain" description="U-box" evidence="6">
    <location>
        <begin position="23"/>
        <end position="97"/>
    </location>
</feature>
<dbReference type="EMBL" id="JACMSC010000018">
    <property type="protein sequence ID" value="KAG6477260.1"/>
    <property type="molecule type" value="Genomic_DNA"/>
</dbReference>
<comment type="caution">
    <text evidence="7">The sequence shown here is derived from an EMBL/GenBank/DDBJ whole genome shotgun (WGS) entry which is preliminary data.</text>
</comment>
<dbReference type="SMART" id="SM00504">
    <property type="entry name" value="Ubox"/>
    <property type="match status" value="1"/>
</dbReference>
<protein>
    <recommendedName>
        <fullName evidence="5 6">U-box domain-containing protein</fullName>
        <ecNumber evidence="5">2.3.2.27</ecNumber>
    </recommendedName>
    <alternativeName>
        <fullName evidence="5">RING-type E3 ubiquitin transferase PUB</fullName>
    </alternativeName>
</protein>
<keyword evidence="3 5" id="KW-0808">Transferase</keyword>
<dbReference type="Pfam" id="PF25598">
    <property type="entry name" value="ARM_PUB"/>
    <property type="match status" value="1"/>
</dbReference>
<dbReference type="EC" id="2.3.2.27" evidence="5"/>
<dbReference type="GO" id="GO:0016567">
    <property type="term" value="P:protein ubiquitination"/>
    <property type="evidence" value="ECO:0007669"/>
    <property type="project" value="UniProtKB-UniRule"/>
</dbReference>
<dbReference type="FunFam" id="3.30.40.10:FF:000442">
    <property type="entry name" value="RING-type E3 ubiquitin transferase"/>
    <property type="match status" value="1"/>
</dbReference>
<dbReference type="Proteomes" id="UP000734854">
    <property type="component" value="Unassembled WGS sequence"/>
</dbReference>
<evidence type="ECO:0000256" key="5">
    <source>
        <dbReference type="RuleBase" id="RU369093"/>
    </source>
</evidence>
<dbReference type="PANTHER" id="PTHR22849:SF161">
    <property type="entry name" value="U-BOX DOMAIN-CONTAINING PROTEIN"/>
    <property type="match status" value="1"/>
</dbReference>
<accession>A0A8J5F0G8</accession>
<comment type="pathway">
    <text evidence="2 5">Protein modification; protein ubiquitination.</text>
</comment>
<organism evidence="7 8">
    <name type="scientific">Zingiber officinale</name>
    <name type="common">Ginger</name>
    <name type="synonym">Amomum zingiber</name>
    <dbReference type="NCBI Taxonomy" id="94328"/>
    <lineage>
        <taxon>Eukaryota</taxon>
        <taxon>Viridiplantae</taxon>
        <taxon>Streptophyta</taxon>
        <taxon>Embryophyta</taxon>
        <taxon>Tracheophyta</taxon>
        <taxon>Spermatophyta</taxon>
        <taxon>Magnoliopsida</taxon>
        <taxon>Liliopsida</taxon>
        <taxon>Zingiberales</taxon>
        <taxon>Zingiberaceae</taxon>
        <taxon>Zingiber</taxon>
    </lineage>
</organism>
<evidence type="ECO:0000256" key="3">
    <source>
        <dbReference type="ARBA" id="ARBA00022679"/>
    </source>
</evidence>
<proteinExistence type="predicted"/>
<dbReference type="InterPro" id="IPR045185">
    <property type="entry name" value="PUB22/23/24-like"/>
</dbReference>
<evidence type="ECO:0000313" key="7">
    <source>
        <dbReference type="EMBL" id="KAG6477260.1"/>
    </source>
</evidence>
<name>A0A8J5F0G8_ZINOF</name>
<sequence length="430" mass="46161">MAMAWKRRAKSKAKPATEIPEIAVPPHFRCPISLELMKDPVTACTGITYDRQSIEGWLQRGHITCPVTHQQLRSDELLPNLVLTRMIQSWCGAHRDAGVERIPTPKIPLSAPQAEELLSELAAFARRRDAGRCEQLAARVRALARESERNRRCLASNGAGRVLAAAFSAFAANYAELPELLEGVLAAMAAAGMATDDEAASFLAAPEPLNLLAEMLRHGSLAARLNAAMAVKSLLATTSSKPISELVSATEGMVEALAKLVKEPISQQAMKASLAAIYYMVSEDEGAAESVVEQGVVPALVEVLTEPERGMCEKALAVLEGVLSCERGRAAACSHALAVPALAKRMFRVSEAATELAVSALWKLCGDCGKCSREAVQVGAFPKLLLLLQIGCGEETKERATQLIKFLNENCSGKNIECADTMDFKGLNKL</sequence>
<evidence type="ECO:0000256" key="4">
    <source>
        <dbReference type="ARBA" id="ARBA00022786"/>
    </source>
</evidence>
<dbReference type="InterPro" id="IPR058678">
    <property type="entry name" value="ARM_PUB"/>
</dbReference>
<evidence type="ECO:0000259" key="6">
    <source>
        <dbReference type="PROSITE" id="PS51698"/>
    </source>
</evidence>
<keyword evidence="4 5" id="KW-0833">Ubl conjugation pathway</keyword>
<evidence type="ECO:0000256" key="1">
    <source>
        <dbReference type="ARBA" id="ARBA00000900"/>
    </source>
</evidence>
<dbReference type="AlphaFoldDB" id="A0A8J5F0G8"/>
<dbReference type="OrthoDB" id="10064100at2759"/>
<evidence type="ECO:0000313" key="8">
    <source>
        <dbReference type="Proteomes" id="UP000734854"/>
    </source>
</evidence>
<dbReference type="InterPro" id="IPR045210">
    <property type="entry name" value="RING-Ubox_PUB"/>
</dbReference>
<dbReference type="PANTHER" id="PTHR22849">
    <property type="entry name" value="WDSAM1 PROTEIN"/>
    <property type="match status" value="1"/>
</dbReference>
<comment type="function">
    <text evidence="5">Functions as an E3 ubiquitin ligase.</text>
</comment>
<dbReference type="GO" id="GO:0061630">
    <property type="term" value="F:ubiquitin protein ligase activity"/>
    <property type="evidence" value="ECO:0007669"/>
    <property type="project" value="UniProtKB-UniRule"/>
</dbReference>
<gene>
    <name evidence="7" type="ORF">ZIOFF_066513</name>
</gene>
<reference evidence="7 8" key="1">
    <citation type="submission" date="2020-08" db="EMBL/GenBank/DDBJ databases">
        <title>Plant Genome Project.</title>
        <authorList>
            <person name="Zhang R.-G."/>
        </authorList>
    </citation>
    <scope>NUCLEOTIDE SEQUENCE [LARGE SCALE GENOMIC DNA]</scope>
    <source>
        <tissue evidence="7">Rhizome</tissue>
    </source>
</reference>
<dbReference type="CDD" id="cd16664">
    <property type="entry name" value="RING-Ubox_PUB"/>
    <property type="match status" value="1"/>
</dbReference>
<dbReference type="Pfam" id="PF04564">
    <property type="entry name" value="U-box"/>
    <property type="match status" value="1"/>
</dbReference>
<dbReference type="InterPro" id="IPR003613">
    <property type="entry name" value="Ubox_domain"/>
</dbReference>